<dbReference type="PANTHER" id="PTHR24185">
    <property type="entry name" value="CALCIUM-INDEPENDENT PHOSPHOLIPASE A2-GAMMA"/>
    <property type="match status" value="1"/>
</dbReference>
<dbReference type="GO" id="GO:0046486">
    <property type="term" value="P:glycerolipid metabolic process"/>
    <property type="evidence" value="ECO:0007669"/>
    <property type="project" value="UniProtKB-ARBA"/>
</dbReference>
<dbReference type="SUPFAM" id="SSF52151">
    <property type="entry name" value="FabD/lysophospholipase-like"/>
    <property type="match status" value="1"/>
</dbReference>
<dbReference type="GO" id="GO:0016020">
    <property type="term" value="C:membrane"/>
    <property type="evidence" value="ECO:0007669"/>
    <property type="project" value="TreeGrafter"/>
</dbReference>
<dbReference type="Pfam" id="PF01734">
    <property type="entry name" value="Patatin"/>
    <property type="match status" value="1"/>
</dbReference>
<sequence length="352" mass="38790">MDGQRYAMHANGPLVLLALDCGGIRGVCELVILDEIMRQVQSGLGLGDLPKPCDYFHLIGGTGTGGLIALLLGRFQMDTQEALRVYNDLAGAIFSKGNQKWKFQDGAFKATTVEAKVKELVASRDTGEFMMDSATTPEMGKAFVCAMPATNMAHPRRFRTYPARNLASANCSIWEAVRATSVAPTFFKRIAIGEEGRAKEEFVDGSTGCSNPSQEVLEEARNIFGEKRGFCCLVSVGAGHPGTIEQSKPDAFQKMLPRNVVDSLRKITTSCQDAALRLNWRFRRQNNLYFRFNVSQCAGSISLEEWKKTNEIESQTKSYMEETEVTDAIDRLVKLLCAPVESGHFIGDVCQS</sequence>
<keyword evidence="3" id="KW-0443">Lipid metabolism</keyword>
<evidence type="ECO:0000256" key="4">
    <source>
        <dbReference type="PROSITE-ProRule" id="PRU01161"/>
    </source>
</evidence>
<comment type="caution">
    <text evidence="4">Lacks conserved residue(s) required for the propagation of feature annotation.</text>
</comment>
<dbReference type="GO" id="GO:0016042">
    <property type="term" value="P:lipid catabolic process"/>
    <property type="evidence" value="ECO:0007669"/>
    <property type="project" value="UniProtKB-KW"/>
</dbReference>
<reference evidence="6" key="1">
    <citation type="journal article" date="2020" name="Stud. Mycol.">
        <title>101 Dothideomycetes genomes: a test case for predicting lifestyles and emergence of pathogens.</title>
        <authorList>
            <person name="Haridas S."/>
            <person name="Albert R."/>
            <person name="Binder M."/>
            <person name="Bloem J."/>
            <person name="Labutti K."/>
            <person name="Salamov A."/>
            <person name="Andreopoulos B."/>
            <person name="Baker S."/>
            <person name="Barry K."/>
            <person name="Bills G."/>
            <person name="Bluhm B."/>
            <person name="Cannon C."/>
            <person name="Castanera R."/>
            <person name="Culley D."/>
            <person name="Daum C."/>
            <person name="Ezra D."/>
            <person name="Gonzalez J."/>
            <person name="Henrissat B."/>
            <person name="Kuo A."/>
            <person name="Liang C."/>
            <person name="Lipzen A."/>
            <person name="Lutzoni F."/>
            <person name="Magnuson J."/>
            <person name="Mondo S."/>
            <person name="Nolan M."/>
            <person name="Ohm R."/>
            <person name="Pangilinan J."/>
            <person name="Park H.-J."/>
            <person name="Ramirez L."/>
            <person name="Alfaro M."/>
            <person name="Sun H."/>
            <person name="Tritt A."/>
            <person name="Yoshinaga Y."/>
            <person name="Zwiers L.-H."/>
            <person name="Turgeon B."/>
            <person name="Goodwin S."/>
            <person name="Spatafora J."/>
            <person name="Crous P."/>
            <person name="Grigoriev I."/>
        </authorList>
    </citation>
    <scope>NUCLEOTIDE SEQUENCE</scope>
    <source>
        <strain evidence="6">ATCC 16933</strain>
    </source>
</reference>
<evidence type="ECO:0000313" key="7">
    <source>
        <dbReference type="Proteomes" id="UP000799766"/>
    </source>
</evidence>
<dbReference type="OrthoDB" id="1658288at2759"/>
<accession>A0A6A6NME7</accession>
<keyword evidence="1 6" id="KW-0378">Hydrolase</keyword>
<evidence type="ECO:0000256" key="2">
    <source>
        <dbReference type="ARBA" id="ARBA00022963"/>
    </source>
</evidence>
<keyword evidence="2" id="KW-0442">Lipid degradation</keyword>
<gene>
    <name evidence="6" type="ORF">BDY21DRAFT_357885</name>
</gene>
<dbReference type="AlphaFoldDB" id="A0A6A6NME7"/>
<keyword evidence="7" id="KW-1185">Reference proteome</keyword>
<dbReference type="InterPro" id="IPR002641">
    <property type="entry name" value="PNPLA_dom"/>
</dbReference>
<evidence type="ECO:0000259" key="5">
    <source>
        <dbReference type="PROSITE" id="PS51635"/>
    </source>
</evidence>
<dbReference type="InterPro" id="IPR016035">
    <property type="entry name" value="Acyl_Trfase/lysoPLipase"/>
</dbReference>
<organism evidence="6 7">
    <name type="scientific">Lineolata rhizophorae</name>
    <dbReference type="NCBI Taxonomy" id="578093"/>
    <lineage>
        <taxon>Eukaryota</taxon>
        <taxon>Fungi</taxon>
        <taxon>Dikarya</taxon>
        <taxon>Ascomycota</taxon>
        <taxon>Pezizomycotina</taxon>
        <taxon>Dothideomycetes</taxon>
        <taxon>Dothideomycetes incertae sedis</taxon>
        <taxon>Lineolatales</taxon>
        <taxon>Lineolataceae</taxon>
        <taxon>Lineolata</taxon>
    </lineage>
</organism>
<dbReference type="GO" id="GO:0016740">
    <property type="term" value="F:transferase activity"/>
    <property type="evidence" value="ECO:0007669"/>
    <property type="project" value="UniProtKB-KW"/>
</dbReference>
<evidence type="ECO:0000256" key="3">
    <source>
        <dbReference type="ARBA" id="ARBA00023098"/>
    </source>
</evidence>
<keyword evidence="6" id="KW-0808">Transferase</keyword>
<name>A0A6A6NME7_9PEZI</name>
<evidence type="ECO:0000256" key="1">
    <source>
        <dbReference type="ARBA" id="ARBA00022801"/>
    </source>
</evidence>
<evidence type="ECO:0000313" key="6">
    <source>
        <dbReference type="EMBL" id="KAF2452912.1"/>
    </source>
</evidence>
<feature type="domain" description="PNPLA" evidence="5">
    <location>
        <begin position="17"/>
        <end position="217"/>
    </location>
</feature>
<dbReference type="Proteomes" id="UP000799766">
    <property type="component" value="Unassembled WGS sequence"/>
</dbReference>
<dbReference type="GO" id="GO:0019369">
    <property type="term" value="P:arachidonate metabolic process"/>
    <property type="evidence" value="ECO:0007669"/>
    <property type="project" value="TreeGrafter"/>
</dbReference>
<proteinExistence type="predicted"/>
<protein>
    <submittedName>
        <fullName evidence="6">Acyl transferase/acyl hydrolase/lysophospholipase</fullName>
    </submittedName>
</protein>
<dbReference type="GO" id="GO:0047499">
    <property type="term" value="F:calcium-independent phospholipase A2 activity"/>
    <property type="evidence" value="ECO:0007669"/>
    <property type="project" value="TreeGrafter"/>
</dbReference>
<dbReference type="PROSITE" id="PS51635">
    <property type="entry name" value="PNPLA"/>
    <property type="match status" value="1"/>
</dbReference>
<dbReference type="EMBL" id="MU001702">
    <property type="protein sequence ID" value="KAF2452912.1"/>
    <property type="molecule type" value="Genomic_DNA"/>
</dbReference>
<dbReference type="Gene3D" id="3.40.1090.10">
    <property type="entry name" value="Cytosolic phospholipase A2 catalytic domain"/>
    <property type="match status" value="1"/>
</dbReference>
<dbReference type="PANTHER" id="PTHR24185:SF1">
    <property type="entry name" value="CALCIUM-INDEPENDENT PHOSPHOLIPASE A2-GAMMA"/>
    <property type="match status" value="1"/>
</dbReference>